<feature type="compositionally biased region" description="Polar residues" evidence="4">
    <location>
        <begin position="272"/>
        <end position="281"/>
    </location>
</feature>
<proteinExistence type="inferred from homology"/>
<sequence length="281" mass="31826">MKRTTTILLSLLLTISMAHAELVARPGRLDPRVRTLPYSSEQVFLVTGTYGMVTTILFGADEEITQVVAGDTVSWQILTSADRRSLTLKPMEKDAPTNLSVVTSKRTYSFDLRVNDTRSMLNQTYKLRFTYPEDAGLRGTAEMWKQAQDAQKNPNIKNIRRDKVNYDYGFKGSDSAKPLWVFDDGLKTFMKFTGDVPAIFIVDRKRRESLINYRREEDYIVIDTVSRQWTLRYGTEEETCLFNLRTAPADAPAPIEGVVGPKRIGKGGSRSGPLQPQTRSR</sequence>
<evidence type="ECO:0000256" key="3">
    <source>
        <dbReference type="ARBA" id="ARBA00023026"/>
    </source>
</evidence>
<dbReference type="RefSeq" id="WP_354464481.1">
    <property type="nucleotide sequence ID" value="NZ_JBEWSZ010000008.1"/>
</dbReference>
<dbReference type="CDD" id="cd06911">
    <property type="entry name" value="VirB9_CagX_TrbG"/>
    <property type="match status" value="1"/>
</dbReference>
<accession>A0ABV2DS45</accession>
<dbReference type="InterPro" id="IPR010258">
    <property type="entry name" value="Conjugal_tfr_TrbG/VirB9/CagX"/>
</dbReference>
<name>A0ABV2DS45_9HYPH</name>
<evidence type="ECO:0000313" key="7">
    <source>
        <dbReference type="Proteomes" id="UP001548832"/>
    </source>
</evidence>
<gene>
    <name evidence="6" type="primary">virB9</name>
    <name evidence="6" type="ORF">ABVQ20_35480</name>
</gene>
<feature type="chain" id="PRO_5046475065" evidence="5">
    <location>
        <begin position="21"/>
        <end position="281"/>
    </location>
</feature>
<dbReference type="InterPro" id="IPR038161">
    <property type="entry name" value="VirB9/CagX/TrbG_C_sf"/>
</dbReference>
<keyword evidence="7" id="KW-1185">Reference proteome</keyword>
<evidence type="ECO:0000256" key="1">
    <source>
        <dbReference type="ARBA" id="ARBA00006135"/>
    </source>
</evidence>
<dbReference type="Proteomes" id="UP001548832">
    <property type="component" value="Unassembled WGS sequence"/>
</dbReference>
<feature type="signal peptide" evidence="5">
    <location>
        <begin position="1"/>
        <end position="20"/>
    </location>
</feature>
<keyword evidence="2 5" id="KW-0732">Signal</keyword>
<dbReference type="Gene3D" id="2.60.40.2500">
    <property type="match status" value="1"/>
</dbReference>
<evidence type="ECO:0000256" key="2">
    <source>
        <dbReference type="ARBA" id="ARBA00022729"/>
    </source>
</evidence>
<dbReference type="InterPro" id="IPR033645">
    <property type="entry name" value="VirB9/CagX/TrbG_C"/>
</dbReference>
<evidence type="ECO:0000256" key="4">
    <source>
        <dbReference type="SAM" id="MobiDB-lite"/>
    </source>
</evidence>
<keyword evidence="3" id="KW-0843">Virulence</keyword>
<evidence type="ECO:0000256" key="5">
    <source>
        <dbReference type="SAM" id="SignalP"/>
    </source>
</evidence>
<feature type="region of interest" description="Disordered" evidence="4">
    <location>
        <begin position="253"/>
        <end position="281"/>
    </location>
</feature>
<dbReference type="EMBL" id="JBEWSZ010000008">
    <property type="protein sequence ID" value="MET2832258.1"/>
    <property type="molecule type" value="Genomic_DNA"/>
</dbReference>
<dbReference type="Pfam" id="PF03524">
    <property type="entry name" value="CagX"/>
    <property type="match status" value="1"/>
</dbReference>
<reference evidence="6 7" key="1">
    <citation type="submission" date="2024-06" db="EMBL/GenBank/DDBJ databases">
        <authorList>
            <person name="Kim D.-U."/>
        </authorList>
    </citation>
    <scope>NUCLEOTIDE SEQUENCE [LARGE SCALE GENOMIC DNA]</scope>
    <source>
        <strain evidence="6 7">KACC15460</strain>
    </source>
</reference>
<dbReference type="NCBIfam" id="TIGR02781">
    <property type="entry name" value="VirB9"/>
    <property type="match status" value="1"/>
</dbReference>
<evidence type="ECO:0000313" key="6">
    <source>
        <dbReference type="EMBL" id="MET2832258.1"/>
    </source>
</evidence>
<comment type="similarity">
    <text evidence="1">Belongs to the TrbG/VirB9 family.</text>
</comment>
<protein>
    <submittedName>
        <fullName evidence="6">P-type conjugative transfer protein VirB9</fullName>
    </submittedName>
</protein>
<dbReference type="InterPro" id="IPR014148">
    <property type="entry name" value="VirB9"/>
</dbReference>
<comment type="caution">
    <text evidence="6">The sequence shown here is derived from an EMBL/GenBank/DDBJ whole genome shotgun (WGS) entry which is preliminary data.</text>
</comment>
<organism evidence="6 7">
    <name type="scientific">Mesorhizobium shangrilense</name>
    <dbReference type="NCBI Taxonomy" id="460060"/>
    <lineage>
        <taxon>Bacteria</taxon>
        <taxon>Pseudomonadati</taxon>
        <taxon>Pseudomonadota</taxon>
        <taxon>Alphaproteobacteria</taxon>
        <taxon>Hyphomicrobiales</taxon>
        <taxon>Phyllobacteriaceae</taxon>
        <taxon>Mesorhizobium</taxon>
    </lineage>
</organism>